<feature type="transmembrane region" description="Helical" evidence="1">
    <location>
        <begin position="52"/>
        <end position="70"/>
    </location>
</feature>
<sequence>MWIGGIVMTVGFFGGMTVWCIATPHSAISVHDGHCRTGSDMIPSYTTFSTDIVINFSLTGVFIWLILPILKSQARGPTTVVDEFSLSPALGPSGLRGVLRSNVERDDPLASSVKKMIRRNIIGSILTFVAGAINLIVYFVNATSQIIFVCYTMCIVDVVFGVLVVQWLIFGSHEPDMNFNPPPSHANLANLRMAYIDNRTMPERINISTKESRPESKCDIDFITMPENFET</sequence>
<dbReference type="Proteomes" id="UP000624244">
    <property type="component" value="Unassembled WGS sequence"/>
</dbReference>
<comment type="caution">
    <text evidence="2">The sequence shown here is derived from an EMBL/GenBank/DDBJ whole genome shotgun (WGS) entry which is preliminary data.</text>
</comment>
<keyword evidence="1" id="KW-0812">Transmembrane</keyword>
<gene>
    <name evidence="2" type="ORF">GGP41_009671</name>
</gene>
<name>A0A8H6DW17_COCSA</name>
<keyword evidence="1" id="KW-0472">Membrane</keyword>
<protein>
    <submittedName>
        <fullName evidence="2">Uncharacterized protein</fullName>
    </submittedName>
</protein>
<evidence type="ECO:0000313" key="3">
    <source>
        <dbReference type="Proteomes" id="UP000624244"/>
    </source>
</evidence>
<evidence type="ECO:0000256" key="1">
    <source>
        <dbReference type="SAM" id="Phobius"/>
    </source>
</evidence>
<dbReference type="EMBL" id="WNKQ01000010">
    <property type="protein sequence ID" value="KAF5848595.1"/>
    <property type="molecule type" value="Genomic_DNA"/>
</dbReference>
<organism evidence="2 3">
    <name type="scientific">Cochliobolus sativus</name>
    <name type="common">Common root rot and spot blotch fungus</name>
    <name type="synonym">Bipolaris sorokiniana</name>
    <dbReference type="NCBI Taxonomy" id="45130"/>
    <lineage>
        <taxon>Eukaryota</taxon>
        <taxon>Fungi</taxon>
        <taxon>Dikarya</taxon>
        <taxon>Ascomycota</taxon>
        <taxon>Pezizomycotina</taxon>
        <taxon>Dothideomycetes</taxon>
        <taxon>Pleosporomycetidae</taxon>
        <taxon>Pleosporales</taxon>
        <taxon>Pleosporineae</taxon>
        <taxon>Pleosporaceae</taxon>
        <taxon>Bipolaris</taxon>
    </lineage>
</organism>
<accession>A0A8H6DW17</accession>
<reference evidence="2" key="1">
    <citation type="submission" date="2019-11" db="EMBL/GenBank/DDBJ databases">
        <title>Bipolaris sorokiniana Genome sequencing.</title>
        <authorList>
            <person name="Wang H."/>
        </authorList>
    </citation>
    <scope>NUCLEOTIDE SEQUENCE</scope>
</reference>
<feature type="transmembrane region" description="Helical" evidence="1">
    <location>
        <begin position="146"/>
        <end position="170"/>
    </location>
</feature>
<dbReference type="AlphaFoldDB" id="A0A8H6DW17"/>
<feature type="transmembrane region" description="Helical" evidence="1">
    <location>
        <begin position="121"/>
        <end position="140"/>
    </location>
</feature>
<dbReference type="PANTHER" id="PTHR38848">
    <property type="entry name" value="G-PROTEIN COUPLED RECEPTORS FAMILY 3 PROFILE DOMAIN-CONTAINING PROTEIN"/>
    <property type="match status" value="1"/>
</dbReference>
<dbReference type="PANTHER" id="PTHR38848:SF3">
    <property type="entry name" value="G-PROTEIN COUPLED RECEPTORS FAMILY 3 PROFILE DOMAIN-CONTAINING PROTEIN"/>
    <property type="match status" value="1"/>
</dbReference>
<keyword evidence="1" id="KW-1133">Transmembrane helix</keyword>
<evidence type="ECO:0000313" key="2">
    <source>
        <dbReference type="EMBL" id="KAF5848595.1"/>
    </source>
</evidence>
<proteinExistence type="predicted"/>